<evidence type="ECO:0000313" key="15">
    <source>
        <dbReference type="EMBL" id="SDQ24202.1"/>
    </source>
</evidence>
<dbReference type="Pfam" id="PF00672">
    <property type="entry name" value="HAMP"/>
    <property type="match status" value="1"/>
</dbReference>
<dbReference type="PROSITE" id="PS50885">
    <property type="entry name" value="HAMP"/>
    <property type="match status" value="1"/>
</dbReference>
<evidence type="ECO:0000256" key="7">
    <source>
        <dbReference type="ARBA" id="ARBA00023136"/>
    </source>
</evidence>
<evidence type="ECO:0000256" key="10">
    <source>
        <dbReference type="PROSITE-ProRule" id="PRU00284"/>
    </source>
</evidence>
<evidence type="ECO:0000256" key="3">
    <source>
        <dbReference type="ARBA" id="ARBA00022481"/>
    </source>
</evidence>
<dbReference type="CDD" id="cd06225">
    <property type="entry name" value="HAMP"/>
    <property type="match status" value="1"/>
</dbReference>
<keyword evidence="2" id="KW-1003">Cell membrane</keyword>
<keyword evidence="5 12" id="KW-0812">Transmembrane</keyword>
<dbReference type="Proteomes" id="UP000199444">
    <property type="component" value="Unassembled WGS sequence"/>
</dbReference>
<dbReference type="GO" id="GO:0005886">
    <property type="term" value="C:plasma membrane"/>
    <property type="evidence" value="ECO:0007669"/>
    <property type="project" value="UniProtKB-SubCell"/>
</dbReference>
<evidence type="ECO:0000313" key="16">
    <source>
        <dbReference type="Proteomes" id="UP000199444"/>
    </source>
</evidence>
<evidence type="ECO:0000256" key="4">
    <source>
        <dbReference type="ARBA" id="ARBA00022500"/>
    </source>
</evidence>
<evidence type="ECO:0000256" key="8">
    <source>
        <dbReference type="ARBA" id="ARBA00023224"/>
    </source>
</evidence>
<dbReference type="Pfam" id="PF00015">
    <property type="entry name" value="MCPsignal"/>
    <property type="match status" value="1"/>
</dbReference>
<dbReference type="InterPro" id="IPR004089">
    <property type="entry name" value="MCPsignal_dom"/>
</dbReference>
<proteinExistence type="inferred from homology"/>
<evidence type="ECO:0000256" key="12">
    <source>
        <dbReference type="SAM" id="Phobius"/>
    </source>
</evidence>
<dbReference type="Pfam" id="PF02743">
    <property type="entry name" value="dCache_1"/>
    <property type="match status" value="1"/>
</dbReference>
<comment type="similarity">
    <text evidence="9">Belongs to the methyl-accepting chemotaxis (MCP) protein family.</text>
</comment>
<evidence type="ECO:0000256" key="11">
    <source>
        <dbReference type="SAM" id="Coils"/>
    </source>
</evidence>
<keyword evidence="4" id="KW-0145">Chemotaxis</keyword>
<dbReference type="CDD" id="cd12913">
    <property type="entry name" value="PDC1_MCP_like"/>
    <property type="match status" value="1"/>
</dbReference>
<evidence type="ECO:0000259" key="14">
    <source>
        <dbReference type="PROSITE" id="PS50885"/>
    </source>
</evidence>
<comment type="subcellular location">
    <subcellularLocation>
        <location evidence="1">Cell membrane</location>
        <topology evidence="1">Multi-pass membrane protein</topology>
    </subcellularLocation>
</comment>
<dbReference type="Gene3D" id="1.10.287.950">
    <property type="entry name" value="Methyl-accepting chemotaxis protein"/>
    <property type="match status" value="1"/>
</dbReference>
<dbReference type="GO" id="GO:0006935">
    <property type="term" value="P:chemotaxis"/>
    <property type="evidence" value="ECO:0007669"/>
    <property type="project" value="UniProtKB-KW"/>
</dbReference>
<dbReference type="SUPFAM" id="SSF103190">
    <property type="entry name" value="Sensory domain-like"/>
    <property type="match status" value="1"/>
</dbReference>
<feature type="transmembrane region" description="Helical" evidence="12">
    <location>
        <begin position="295"/>
        <end position="316"/>
    </location>
</feature>
<dbReference type="SUPFAM" id="SSF58104">
    <property type="entry name" value="Methyl-accepting chemotaxis protein (MCP) signaling domain"/>
    <property type="match status" value="1"/>
</dbReference>
<dbReference type="SMART" id="SM00304">
    <property type="entry name" value="HAMP"/>
    <property type="match status" value="1"/>
</dbReference>
<dbReference type="InterPro" id="IPR029151">
    <property type="entry name" value="Sensor-like_sf"/>
</dbReference>
<protein>
    <submittedName>
        <fullName evidence="15">Methyl-accepting chemotaxis sensory transducer with Cache sensor</fullName>
    </submittedName>
</protein>
<dbReference type="PANTHER" id="PTHR32089">
    <property type="entry name" value="METHYL-ACCEPTING CHEMOTAXIS PROTEIN MCPB"/>
    <property type="match status" value="1"/>
</dbReference>
<keyword evidence="6 12" id="KW-1133">Transmembrane helix</keyword>
<dbReference type="InterPro" id="IPR003660">
    <property type="entry name" value="HAMP_dom"/>
</dbReference>
<name>A0A1H0Z9T0_9BACI</name>
<evidence type="ECO:0000256" key="2">
    <source>
        <dbReference type="ARBA" id="ARBA00022475"/>
    </source>
</evidence>
<dbReference type="PANTHER" id="PTHR32089:SF114">
    <property type="entry name" value="METHYL-ACCEPTING CHEMOTAXIS PROTEIN MCPB"/>
    <property type="match status" value="1"/>
</dbReference>
<feature type="domain" description="Methyl-accepting transducer" evidence="13">
    <location>
        <begin position="390"/>
        <end position="640"/>
    </location>
</feature>
<evidence type="ECO:0000256" key="6">
    <source>
        <dbReference type="ARBA" id="ARBA00022989"/>
    </source>
</evidence>
<dbReference type="RefSeq" id="WP_092491926.1">
    <property type="nucleotide sequence ID" value="NZ_FNKD01000001.1"/>
</dbReference>
<dbReference type="GO" id="GO:0007165">
    <property type="term" value="P:signal transduction"/>
    <property type="evidence" value="ECO:0007669"/>
    <property type="project" value="UniProtKB-KW"/>
</dbReference>
<dbReference type="CDD" id="cd12912">
    <property type="entry name" value="PDC2_MCP_like"/>
    <property type="match status" value="1"/>
</dbReference>
<feature type="domain" description="HAMP" evidence="14">
    <location>
        <begin position="319"/>
        <end position="371"/>
    </location>
</feature>
<evidence type="ECO:0000259" key="13">
    <source>
        <dbReference type="PROSITE" id="PS50111"/>
    </source>
</evidence>
<evidence type="ECO:0000256" key="5">
    <source>
        <dbReference type="ARBA" id="ARBA00022692"/>
    </source>
</evidence>
<keyword evidence="16" id="KW-1185">Reference proteome</keyword>
<dbReference type="EMBL" id="FNKD01000001">
    <property type="protein sequence ID" value="SDQ24202.1"/>
    <property type="molecule type" value="Genomic_DNA"/>
</dbReference>
<gene>
    <name evidence="15" type="ORF">SAMN05216231_1106</name>
</gene>
<accession>A0A1H0Z9T0</accession>
<keyword evidence="7 12" id="KW-0472">Membrane</keyword>
<dbReference type="Gene3D" id="3.30.450.20">
    <property type="entry name" value="PAS domain"/>
    <property type="match status" value="2"/>
</dbReference>
<keyword evidence="8 10" id="KW-0807">Transducer</keyword>
<sequence>MGENKKKKLKIKKKGSFFSKSLQRQILVPFLSLIIIAGAVIAFTNYTLSKNMIIDQKAQSVETQMSNLNDTFNVFFDNTTSILKRLTQNELFVNYDEKNRRAIVNYLGETVEANPNIANIYTGVELSSETTIYPETDLPDDFDPRERDWYKAALEADGEVIWTKPYVDAASGKTIVTAAQSYSKYGQVVGVIGADVLVDTLISMTNNIQTGDSGYAMIIDQQGTFIAHPNDELVGKSAEETAFYSRLNSNGANGVIEYTENGEGKILGFTTNSTTGWVLGETVFESDFSDQASSILIPIIATLLIILLLAIVISFFTTRRITKPIKNLQGTMKEVENGNLLAKSNVKTHNEIGQLSESFDNMLQQMRMMMIKIKDVSFNVSEASQTLVASAEENTASSNEVATTMEQIATGAGEQSEIMEQNAAATEKLSTLIKQIEEYNRKVYDEARVMDEVSEKGAETVNGLRKQSEETGQITSEVVRAIQSLDDKSTNINEIVTKIADIASQTNLLALNAAIEAARAGENGRGFAVVADEVRKLAEQSESALGDISKLIEEMQSETKHSVTLIGKTNEVIQTQSQSVSETEQAFTSIQHTIHTNNQLINKVMDIMETIISQERIISSNTQSIASISEETAAGTEETSASIEQQTASMEQLNHLAEELETYAIEMQQQVNKFKIDDN</sequence>
<feature type="coiled-coil region" evidence="11">
    <location>
        <begin position="643"/>
        <end position="673"/>
    </location>
</feature>
<reference evidence="15 16" key="1">
    <citation type="submission" date="2016-10" db="EMBL/GenBank/DDBJ databases">
        <authorList>
            <person name="de Groot N.N."/>
        </authorList>
    </citation>
    <scope>NUCLEOTIDE SEQUENCE [LARGE SCALE GENOMIC DNA]</scope>
    <source>
        <strain evidence="15 16">CGMCC 1.10449</strain>
    </source>
</reference>
<dbReference type="AlphaFoldDB" id="A0A1H0Z9T0"/>
<dbReference type="STRING" id="553311.SAMN05216231_1106"/>
<evidence type="ECO:0000256" key="1">
    <source>
        <dbReference type="ARBA" id="ARBA00004651"/>
    </source>
</evidence>
<keyword evidence="11" id="KW-0175">Coiled coil</keyword>
<keyword evidence="3" id="KW-0488">Methylation</keyword>
<dbReference type="PROSITE" id="PS50111">
    <property type="entry name" value="CHEMOTAXIS_TRANSDUC_2"/>
    <property type="match status" value="1"/>
</dbReference>
<dbReference type="InterPro" id="IPR033479">
    <property type="entry name" value="dCache_1"/>
</dbReference>
<evidence type="ECO:0000256" key="9">
    <source>
        <dbReference type="ARBA" id="ARBA00029447"/>
    </source>
</evidence>
<organism evidence="15 16">
    <name type="scientific">Virgibacillus salinus</name>
    <dbReference type="NCBI Taxonomy" id="553311"/>
    <lineage>
        <taxon>Bacteria</taxon>
        <taxon>Bacillati</taxon>
        <taxon>Bacillota</taxon>
        <taxon>Bacilli</taxon>
        <taxon>Bacillales</taxon>
        <taxon>Bacillaceae</taxon>
        <taxon>Virgibacillus</taxon>
    </lineage>
</organism>
<dbReference type="SMART" id="SM00283">
    <property type="entry name" value="MA"/>
    <property type="match status" value="1"/>
</dbReference>
<dbReference type="Gene3D" id="6.10.340.10">
    <property type="match status" value="1"/>
</dbReference>